<organism evidence="5">
    <name type="scientific">Naegleria fowleri</name>
    <name type="common">Brain eating amoeba</name>
    <dbReference type="NCBI Taxonomy" id="5763"/>
    <lineage>
        <taxon>Eukaryota</taxon>
        <taxon>Discoba</taxon>
        <taxon>Heterolobosea</taxon>
        <taxon>Tetramitia</taxon>
        <taxon>Eutetramitia</taxon>
        <taxon>Vahlkampfiidae</taxon>
        <taxon>Naegleria</taxon>
    </lineage>
</organism>
<dbReference type="InterPro" id="IPR035987">
    <property type="entry name" value="Ribosomal_uS8_sf"/>
</dbReference>
<name>M4H5R7_NAEFO</name>
<dbReference type="RefSeq" id="YP_007890048.1">
    <property type="nucleotide sequence ID" value="NC_021104.1"/>
</dbReference>
<evidence type="ECO:0000256" key="3">
    <source>
        <dbReference type="ARBA" id="ARBA00023274"/>
    </source>
</evidence>
<dbReference type="EMBL" id="KX580903">
    <property type="protein sequence ID" value="AOS85684.1"/>
    <property type="molecule type" value="Genomic_DNA"/>
</dbReference>
<dbReference type="InterPro" id="IPR000630">
    <property type="entry name" value="Ribosomal_uS8"/>
</dbReference>
<evidence type="ECO:0000256" key="1">
    <source>
        <dbReference type="ARBA" id="ARBA00006471"/>
    </source>
</evidence>
<dbReference type="Gene3D" id="3.30.1490.10">
    <property type="match status" value="1"/>
</dbReference>
<dbReference type="AlphaFoldDB" id="M4H5R7"/>
<evidence type="ECO:0000313" key="7">
    <source>
        <dbReference type="EMBL" id="AOS85684.1"/>
    </source>
</evidence>
<dbReference type="Pfam" id="PF00410">
    <property type="entry name" value="Ribosomal_S8"/>
    <property type="match status" value="1"/>
</dbReference>
<reference evidence="5" key="1">
    <citation type="journal article" date="2013" name="J. Eukaryot. Microbiol.">
        <title>The Mitochondrial Genome and a 60-kb Nuclear DNA Segment from Naegleria fowleri, the Causative Agent of Primary Amoebic Meningoencephalitis.</title>
        <authorList>
            <person name="Herman E.K."/>
            <person name="Greninger A.L."/>
            <person name="Visvesvara G.S."/>
            <person name="Marciano-Cabral F."/>
            <person name="Dacks J.B."/>
            <person name="Chiu C.Y."/>
        </authorList>
    </citation>
    <scope>NUCLEOTIDE SEQUENCE</scope>
</reference>
<dbReference type="GO" id="GO:0006412">
    <property type="term" value="P:translation"/>
    <property type="evidence" value="ECO:0007669"/>
    <property type="project" value="InterPro"/>
</dbReference>
<keyword evidence="4" id="KW-0812">Transmembrane</keyword>
<dbReference type="GO" id="GO:0003735">
    <property type="term" value="F:structural constituent of ribosome"/>
    <property type="evidence" value="ECO:0007669"/>
    <property type="project" value="InterPro"/>
</dbReference>
<reference evidence="6" key="2">
    <citation type="submission" date="2016-07" db="EMBL/GenBank/DDBJ databases">
        <title>genome sequence of Naegleria fowleri mitochondria.</title>
        <authorList>
            <person name="Greninger A.L."/>
            <person name="Jerome K."/>
            <person name="Dixon T."/>
        </authorList>
    </citation>
    <scope>NUCLEOTIDE SEQUENCE</scope>
    <source>
        <strain evidence="6">V511</strain>
    </source>
</reference>
<sequence>MLKLKFPIYFFGTFYSSLKNAIIKKNSTFTVYFSSFNLLLSYFLFKKRYFSNIMIFNLLNRSFIHITLNYHEECSSIVNILSFYSKKNIKTVTVSKLRDLSRLERSSFILSTSRGIFNTSDAIINNVGGVILFEIY</sequence>
<accession>M4H5R7</accession>
<evidence type="ECO:0000313" key="6">
    <source>
        <dbReference type="EMBL" id="AOS85638.1"/>
    </source>
</evidence>
<keyword evidence="5" id="KW-0496">Mitochondrion</keyword>
<dbReference type="GO" id="GO:0005840">
    <property type="term" value="C:ribosome"/>
    <property type="evidence" value="ECO:0007669"/>
    <property type="project" value="UniProtKB-KW"/>
</dbReference>
<dbReference type="EMBL" id="KX580902">
    <property type="protein sequence ID" value="AOS85638.1"/>
    <property type="molecule type" value="Genomic_DNA"/>
</dbReference>
<keyword evidence="3" id="KW-0687">Ribonucleoprotein</keyword>
<protein>
    <submittedName>
        <fullName evidence="5">Ribosomal protein S8</fullName>
    </submittedName>
</protein>
<evidence type="ECO:0000313" key="5">
    <source>
        <dbReference type="EMBL" id="AFP72321.1"/>
    </source>
</evidence>
<feature type="transmembrane region" description="Helical" evidence="4">
    <location>
        <begin position="29"/>
        <end position="45"/>
    </location>
</feature>
<dbReference type="EMBL" id="JX174181">
    <property type="protein sequence ID" value="AFP72321.1"/>
    <property type="molecule type" value="Genomic_DNA"/>
</dbReference>
<geneLocation type="mitochondrion" evidence="5"/>
<comment type="similarity">
    <text evidence="1">Belongs to the universal ribosomal protein uS8 family.</text>
</comment>
<reference evidence="7" key="3">
    <citation type="submission" date="2016-07" db="EMBL/GenBank/DDBJ databases">
        <title>genome sequences of Naegleria fowleri mitochondria.</title>
        <authorList>
            <person name="Greninger A.L."/>
            <person name="Jerome K."/>
            <person name="Dixon T."/>
        </authorList>
    </citation>
    <scope>NUCLEOTIDE SEQUENCE</scope>
    <source>
        <strain evidence="7">V419</strain>
    </source>
</reference>
<gene>
    <name evidence="5" type="primary">rps8</name>
</gene>
<dbReference type="SMR" id="M4H5R7"/>
<dbReference type="SUPFAM" id="SSF56047">
    <property type="entry name" value="Ribosomal protein S8"/>
    <property type="match status" value="1"/>
</dbReference>
<keyword evidence="2 5" id="KW-0689">Ribosomal protein</keyword>
<evidence type="ECO:0000256" key="2">
    <source>
        <dbReference type="ARBA" id="ARBA00022980"/>
    </source>
</evidence>
<dbReference type="GeneID" id="15332087"/>
<keyword evidence="4" id="KW-0472">Membrane</keyword>
<dbReference type="GO" id="GO:1990904">
    <property type="term" value="C:ribonucleoprotein complex"/>
    <property type="evidence" value="ECO:0007669"/>
    <property type="project" value="UniProtKB-KW"/>
</dbReference>
<keyword evidence="4" id="KW-1133">Transmembrane helix</keyword>
<proteinExistence type="inferred from homology"/>
<evidence type="ECO:0000256" key="4">
    <source>
        <dbReference type="SAM" id="Phobius"/>
    </source>
</evidence>